<comment type="caution">
    <text evidence="2">The sequence shown here is derived from an EMBL/GenBank/DDBJ whole genome shotgun (WGS) entry which is preliminary data.</text>
</comment>
<proteinExistence type="predicted"/>
<feature type="signal peptide" evidence="1">
    <location>
        <begin position="1"/>
        <end position="22"/>
    </location>
</feature>
<accession>A0ABN1GDU0</accession>
<dbReference type="Proteomes" id="UP001500957">
    <property type="component" value="Unassembled WGS sequence"/>
</dbReference>
<evidence type="ECO:0000313" key="3">
    <source>
        <dbReference type="Proteomes" id="UP001500957"/>
    </source>
</evidence>
<keyword evidence="3" id="KW-1185">Reference proteome</keyword>
<dbReference type="RefSeq" id="WP_344602129.1">
    <property type="nucleotide sequence ID" value="NZ_BAAAHE010000007.1"/>
</dbReference>
<gene>
    <name evidence="2" type="ORF">GCM10009547_09410</name>
</gene>
<dbReference type="EMBL" id="BAAAHE010000007">
    <property type="protein sequence ID" value="GAA0609446.1"/>
    <property type="molecule type" value="Genomic_DNA"/>
</dbReference>
<protein>
    <recommendedName>
        <fullName evidence="4">Lipoprotein</fullName>
    </recommendedName>
</protein>
<feature type="chain" id="PRO_5045201839" description="Lipoprotein" evidence="1">
    <location>
        <begin position="23"/>
        <end position="329"/>
    </location>
</feature>
<dbReference type="SUPFAM" id="SSF82171">
    <property type="entry name" value="DPP6 N-terminal domain-like"/>
    <property type="match status" value="1"/>
</dbReference>
<dbReference type="PROSITE" id="PS51257">
    <property type="entry name" value="PROKAR_LIPOPROTEIN"/>
    <property type="match status" value="1"/>
</dbReference>
<reference evidence="2 3" key="1">
    <citation type="journal article" date="2019" name="Int. J. Syst. Evol. Microbiol.">
        <title>The Global Catalogue of Microorganisms (GCM) 10K type strain sequencing project: providing services to taxonomists for standard genome sequencing and annotation.</title>
        <authorList>
            <consortium name="The Broad Institute Genomics Platform"/>
            <consortium name="The Broad Institute Genome Sequencing Center for Infectious Disease"/>
            <person name="Wu L."/>
            <person name="Ma J."/>
        </authorList>
    </citation>
    <scope>NUCLEOTIDE SEQUENCE [LARGE SCALE GENOMIC DNA]</scope>
    <source>
        <strain evidence="2 3">JCM 10671</strain>
    </source>
</reference>
<organism evidence="2 3">
    <name type="scientific">Sporichthya brevicatena</name>
    <dbReference type="NCBI Taxonomy" id="171442"/>
    <lineage>
        <taxon>Bacteria</taxon>
        <taxon>Bacillati</taxon>
        <taxon>Actinomycetota</taxon>
        <taxon>Actinomycetes</taxon>
        <taxon>Sporichthyales</taxon>
        <taxon>Sporichthyaceae</taxon>
        <taxon>Sporichthya</taxon>
    </lineage>
</organism>
<evidence type="ECO:0000256" key="1">
    <source>
        <dbReference type="SAM" id="SignalP"/>
    </source>
</evidence>
<evidence type="ECO:0008006" key="4">
    <source>
        <dbReference type="Google" id="ProtNLM"/>
    </source>
</evidence>
<name>A0ABN1GDU0_9ACTN</name>
<evidence type="ECO:0000313" key="2">
    <source>
        <dbReference type="EMBL" id="GAA0609446.1"/>
    </source>
</evidence>
<keyword evidence="1" id="KW-0732">Signal</keyword>
<sequence length="329" mass="34551">MGNTRRRWVATVTAVISLGLLAGCSEGANYSTSISSLSGETLVGRLPVLADYDAFVIGRTPDAPETADVYGLRLDPYRLDRITRGLRVSSVAATEGLLVVAAAEGGEDRLGLVNAAGGLLPVPGLGRPAATSVAIVGRTLYYADGGESGGPHRYVGFDLDRHTTTQVLRSSDDVRGIVPMPGGRHALLRIGDGRADDEFVVRDRRGRTTAYPLRADVTRMVAGDGWIAATAPARNGVVTDATTLLLNLSTGRITRMPGYRAAAASPDGSRLLLVGDESDDPMVEGFYVADPTAPRRLTGLSLGMDSNPTLIGGGVWFRGDAPDGYSVRL</sequence>